<dbReference type="InterPro" id="IPR020458">
    <property type="entry name" value="Znf_DskA_TraR_CS"/>
</dbReference>
<evidence type="ECO:0000256" key="2">
    <source>
        <dbReference type="ARBA" id="ARBA00022771"/>
    </source>
</evidence>
<protein>
    <submittedName>
        <fullName evidence="7">Transcriptional regulator</fullName>
    </submittedName>
</protein>
<keyword evidence="3" id="KW-0862">Zinc</keyword>
<evidence type="ECO:0000256" key="4">
    <source>
        <dbReference type="PROSITE-ProRule" id="PRU00510"/>
    </source>
</evidence>
<name>A0A6M1RM65_9BACT</name>
<dbReference type="PROSITE" id="PS01102">
    <property type="entry name" value="ZF_DKSA_1"/>
    <property type="match status" value="1"/>
</dbReference>
<dbReference type="SUPFAM" id="SSF57716">
    <property type="entry name" value="Glucocorticoid receptor-like (DNA-binding domain)"/>
    <property type="match status" value="1"/>
</dbReference>
<evidence type="ECO:0000256" key="3">
    <source>
        <dbReference type="ARBA" id="ARBA00022833"/>
    </source>
</evidence>
<proteinExistence type="predicted"/>
<dbReference type="Pfam" id="PF01258">
    <property type="entry name" value="zf-dskA_traR"/>
    <property type="match status" value="1"/>
</dbReference>
<dbReference type="PROSITE" id="PS51128">
    <property type="entry name" value="ZF_DKSA_2"/>
    <property type="match status" value="1"/>
</dbReference>
<keyword evidence="2" id="KW-0863">Zinc-finger</keyword>
<feature type="zinc finger region" description="dksA C4-type" evidence="4">
    <location>
        <begin position="124"/>
        <end position="148"/>
    </location>
</feature>
<dbReference type="Proteomes" id="UP000477311">
    <property type="component" value="Unassembled WGS sequence"/>
</dbReference>
<keyword evidence="8" id="KW-1185">Reference proteome</keyword>
<reference evidence="7 8" key="1">
    <citation type="submission" date="2020-02" db="EMBL/GenBank/DDBJ databases">
        <title>Draft genome sequence of Limisphaera ngatamarikiensis NGM72.4T, a thermophilic Verrucomicrobia grouped in subdivision 3.</title>
        <authorList>
            <person name="Carere C.R."/>
            <person name="Steen J."/>
            <person name="Hugenholtz P."/>
            <person name="Stott M.B."/>
        </authorList>
    </citation>
    <scope>NUCLEOTIDE SEQUENCE [LARGE SCALE GENOMIC DNA]</scope>
    <source>
        <strain evidence="7 8">NGM72.4</strain>
    </source>
</reference>
<dbReference type="PANTHER" id="PTHR33823">
    <property type="entry name" value="RNA POLYMERASE-BINDING TRANSCRIPTION FACTOR DKSA-RELATED"/>
    <property type="match status" value="1"/>
</dbReference>
<keyword evidence="1" id="KW-0479">Metal-binding</keyword>
<dbReference type="Gene3D" id="1.20.120.910">
    <property type="entry name" value="DksA, coiled-coil domain"/>
    <property type="match status" value="1"/>
</dbReference>
<dbReference type="AlphaFoldDB" id="A0A6M1RM65"/>
<organism evidence="7 8">
    <name type="scientific">Limisphaera ngatamarikiensis</name>
    <dbReference type="NCBI Taxonomy" id="1324935"/>
    <lineage>
        <taxon>Bacteria</taxon>
        <taxon>Pseudomonadati</taxon>
        <taxon>Verrucomicrobiota</taxon>
        <taxon>Verrucomicrobiia</taxon>
        <taxon>Limisphaerales</taxon>
        <taxon>Limisphaeraceae</taxon>
        <taxon>Limisphaera</taxon>
    </lineage>
</organism>
<dbReference type="SUPFAM" id="SSF109635">
    <property type="entry name" value="DnaK suppressor protein DksA, alpha-hairpin domain"/>
    <property type="match status" value="1"/>
</dbReference>
<evidence type="ECO:0000256" key="1">
    <source>
        <dbReference type="ARBA" id="ARBA00022723"/>
    </source>
</evidence>
<dbReference type="GO" id="GO:0008270">
    <property type="term" value="F:zinc ion binding"/>
    <property type="evidence" value="ECO:0007669"/>
    <property type="project" value="UniProtKB-KW"/>
</dbReference>
<evidence type="ECO:0000313" key="8">
    <source>
        <dbReference type="Proteomes" id="UP000477311"/>
    </source>
</evidence>
<feature type="domain" description="Zinc finger DksA/TraR C4-type" evidence="6">
    <location>
        <begin position="120"/>
        <end position="154"/>
    </location>
</feature>
<evidence type="ECO:0000256" key="5">
    <source>
        <dbReference type="SAM" id="MobiDB-lite"/>
    </source>
</evidence>
<gene>
    <name evidence="7" type="ORF">G4L39_05055</name>
</gene>
<dbReference type="InterPro" id="IPR000962">
    <property type="entry name" value="Znf_DskA_TraR"/>
</dbReference>
<evidence type="ECO:0000259" key="6">
    <source>
        <dbReference type="Pfam" id="PF01258"/>
    </source>
</evidence>
<evidence type="ECO:0000313" key="7">
    <source>
        <dbReference type="EMBL" id="NGO38763.1"/>
    </source>
</evidence>
<comment type="caution">
    <text evidence="7">The sequence shown here is derived from an EMBL/GenBank/DDBJ whole genome shotgun (WGS) entry which is preliminary data.</text>
</comment>
<sequence>MTAKKKNTNKAAAPAKVRTAATADVILGTAPAAGGRTPPVKIKPEWVKYYNRLLELREQLLKQRDGLAKESAQQLPTYSLHMADTGTDNFDRDFALSLLSSDQDALYEIEAALKRIEKNTYGICELTGKPIPKARLDAIPWARYTVEAQAQLERSGLAKQRRLASLGSLDLVAPTEPETNEEEGEDNKLRDRE</sequence>
<feature type="region of interest" description="Disordered" evidence="5">
    <location>
        <begin position="168"/>
        <end position="193"/>
    </location>
</feature>
<dbReference type="EMBL" id="JAAKYA010000029">
    <property type="protein sequence ID" value="NGO38763.1"/>
    <property type="molecule type" value="Genomic_DNA"/>
</dbReference>
<dbReference type="InterPro" id="IPR037187">
    <property type="entry name" value="DnaK_N"/>
</dbReference>
<dbReference type="PANTHER" id="PTHR33823:SF4">
    <property type="entry name" value="GENERAL STRESS PROTEIN 16O"/>
    <property type="match status" value="1"/>
</dbReference>
<accession>A0A6M1RM65</accession>